<protein>
    <submittedName>
        <fullName evidence="2">Uncharacterized protein</fullName>
    </submittedName>
</protein>
<dbReference type="Proteomes" id="UP000799118">
    <property type="component" value="Unassembled WGS sequence"/>
</dbReference>
<name>A0A6A4HIS4_9AGAR</name>
<gene>
    <name evidence="2" type="ORF">BT96DRAFT_921543</name>
</gene>
<evidence type="ECO:0000313" key="3">
    <source>
        <dbReference type="Proteomes" id="UP000799118"/>
    </source>
</evidence>
<organism evidence="2 3">
    <name type="scientific">Gymnopus androsaceus JB14</name>
    <dbReference type="NCBI Taxonomy" id="1447944"/>
    <lineage>
        <taxon>Eukaryota</taxon>
        <taxon>Fungi</taxon>
        <taxon>Dikarya</taxon>
        <taxon>Basidiomycota</taxon>
        <taxon>Agaricomycotina</taxon>
        <taxon>Agaricomycetes</taxon>
        <taxon>Agaricomycetidae</taxon>
        <taxon>Agaricales</taxon>
        <taxon>Marasmiineae</taxon>
        <taxon>Omphalotaceae</taxon>
        <taxon>Gymnopus</taxon>
    </lineage>
</organism>
<dbReference type="AlphaFoldDB" id="A0A6A4HIS4"/>
<accession>A0A6A4HIS4</accession>
<evidence type="ECO:0000256" key="1">
    <source>
        <dbReference type="SAM" id="MobiDB-lite"/>
    </source>
</evidence>
<dbReference type="EMBL" id="ML769498">
    <property type="protein sequence ID" value="KAE9397348.1"/>
    <property type="molecule type" value="Genomic_DNA"/>
</dbReference>
<keyword evidence="3" id="KW-1185">Reference proteome</keyword>
<evidence type="ECO:0000313" key="2">
    <source>
        <dbReference type="EMBL" id="KAE9397348.1"/>
    </source>
</evidence>
<feature type="region of interest" description="Disordered" evidence="1">
    <location>
        <begin position="1"/>
        <end position="32"/>
    </location>
</feature>
<proteinExistence type="predicted"/>
<feature type="compositionally biased region" description="Polar residues" evidence="1">
    <location>
        <begin position="19"/>
        <end position="32"/>
    </location>
</feature>
<sequence>MIKHALGNSLRSIHPPNLPNQDCLQDSDETSNLNRVTHPDKITIIQLMLDIRHIYNSLTYCEPGELLSVDHSEPEEAKRDLSNLILGLARLSLPMPMIYLSYDANEMLMRVEQLRLANESRQLDGTETLGMRKDCLESNRIHELKNRVEIIMEKRNMIKSITLAMVSKSDSQNTSTTPSSRKAMIKLLKDKVMLAEQHSSETLDKLVANARVVETDAEVMRVKIEALVISKLQAIPTFKRLKDRTPLQELRQRP</sequence>
<reference evidence="2" key="1">
    <citation type="journal article" date="2019" name="Environ. Microbiol.">
        <title>Fungal ecological strategies reflected in gene transcription - a case study of two litter decomposers.</title>
        <authorList>
            <person name="Barbi F."/>
            <person name="Kohler A."/>
            <person name="Barry K."/>
            <person name="Baskaran P."/>
            <person name="Daum C."/>
            <person name="Fauchery L."/>
            <person name="Ihrmark K."/>
            <person name="Kuo A."/>
            <person name="LaButti K."/>
            <person name="Lipzen A."/>
            <person name="Morin E."/>
            <person name="Grigoriev I.V."/>
            <person name="Henrissat B."/>
            <person name="Lindahl B."/>
            <person name="Martin F."/>
        </authorList>
    </citation>
    <scope>NUCLEOTIDE SEQUENCE</scope>
    <source>
        <strain evidence="2">JB14</strain>
    </source>
</reference>